<name>A0ABN5KN74_9ACTN</name>
<evidence type="ECO:0008006" key="5">
    <source>
        <dbReference type="Google" id="ProtNLM"/>
    </source>
</evidence>
<proteinExistence type="predicted"/>
<evidence type="ECO:0000313" key="3">
    <source>
        <dbReference type="EMBL" id="AWK11098.1"/>
    </source>
</evidence>
<organism evidence="3 4">
    <name type="scientific">Streptomyces spongiicola</name>
    <dbReference type="NCBI Taxonomy" id="1690221"/>
    <lineage>
        <taxon>Bacteria</taxon>
        <taxon>Bacillati</taxon>
        <taxon>Actinomycetota</taxon>
        <taxon>Actinomycetes</taxon>
        <taxon>Kitasatosporales</taxon>
        <taxon>Streptomycetaceae</taxon>
        <taxon>Streptomyces</taxon>
    </lineage>
</organism>
<dbReference type="EMBL" id="CP029254">
    <property type="protein sequence ID" value="AWK11098.1"/>
    <property type="molecule type" value="Genomic_DNA"/>
</dbReference>
<gene>
    <name evidence="3" type="ORF">DDQ41_21730</name>
</gene>
<keyword evidence="2" id="KW-0812">Transmembrane</keyword>
<feature type="region of interest" description="Disordered" evidence="1">
    <location>
        <begin position="1"/>
        <end position="34"/>
    </location>
</feature>
<dbReference type="RefSeq" id="WP_109295980.1">
    <property type="nucleotide sequence ID" value="NZ_CP029254.1"/>
</dbReference>
<feature type="transmembrane region" description="Helical" evidence="2">
    <location>
        <begin position="36"/>
        <end position="58"/>
    </location>
</feature>
<reference evidence="3 4" key="1">
    <citation type="submission" date="2018-05" db="EMBL/GenBank/DDBJ databases">
        <title>Complete genome sequence of the Type Strain of Streptomyces spongiicola HNM0071, the producer of staurosporine.</title>
        <authorList>
            <person name="Zhou S."/>
            <person name="Huang X."/>
        </authorList>
    </citation>
    <scope>NUCLEOTIDE SEQUENCE [LARGE SCALE GENOMIC DNA]</scope>
    <source>
        <strain evidence="3 4">HNM0071</strain>
    </source>
</reference>
<feature type="region of interest" description="Disordered" evidence="1">
    <location>
        <begin position="194"/>
        <end position="234"/>
    </location>
</feature>
<evidence type="ECO:0000313" key="4">
    <source>
        <dbReference type="Proteomes" id="UP000245051"/>
    </source>
</evidence>
<keyword evidence="2" id="KW-0472">Membrane</keyword>
<protein>
    <recommendedName>
        <fullName evidence="5">Lipoprotein</fullName>
    </recommendedName>
</protein>
<keyword evidence="2" id="KW-1133">Transmembrane helix</keyword>
<dbReference type="Proteomes" id="UP000245051">
    <property type="component" value="Chromosome"/>
</dbReference>
<sequence length="234" mass="23419">MIRGRGQQRPPAADATADSGPAGPGRGAPRPRARRAAAALAAAVALAAAAGCGIRTTAVPVDAGPAPSRVPCTLAGKETTAPAPQQMPVRVYLVCASALKAVERTVTVSEGRTGDRVRTAGILLGELLEQPSATEREAGFASLVRGALTVSAPRDGDPAGTLRLSRRPEDLAAAALAQVVCTLAESPAAAESGTVVLAGPGDDAPRGYRCTDSVRQRPDSALPTTALPAPAPAS</sequence>
<evidence type="ECO:0000256" key="2">
    <source>
        <dbReference type="SAM" id="Phobius"/>
    </source>
</evidence>
<evidence type="ECO:0000256" key="1">
    <source>
        <dbReference type="SAM" id="MobiDB-lite"/>
    </source>
</evidence>
<accession>A0ABN5KN74</accession>
<keyword evidence="4" id="KW-1185">Reference proteome</keyword>